<feature type="compositionally biased region" description="Gly residues" evidence="1">
    <location>
        <begin position="69"/>
        <end position="99"/>
    </location>
</feature>
<organism evidence="2 3">
    <name type="scientific">Pleuronectes platessa</name>
    <name type="common">European plaice</name>
    <dbReference type="NCBI Taxonomy" id="8262"/>
    <lineage>
        <taxon>Eukaryota</taxon>
        <taxon>Metazoa</taxon>
        <taxon>Chordata</taxon>
        <taxon>Craniata</taxon>
        <taxon>Vertebrata</taxon>
        <taxon>Euteleostomi</taxon>
        <taxon>Actinopterygii</taxon>
        <taxon>Neopterygii</taxon>
        <taxon>Teleostei</taxon>
        <taxon>Neoteleostei</taxon>
        <taxon>Acanthomorphata</taxon>
        <taxon>Carangaria</taxon>
        <taxon>Pleuronectiformes</taxon>
        <taxon>Pleuronectoidei</taxon>
        <taxon>Pleuronectidae</taxon>
        <taxon>Pleuronectes</taxon>
    </lineage>
</organism>
<keyword evidence="3" id="KW-1185">Reference proteome</keyword>
<protein>
    <submittedName>
        <fullName evidence="2">Uncharacterized protein</fullName>
    </submittedName>
</protein>
<accession>A0A9N7TWG9</accession>
<feature type="compositionally biased region" description="Basic and acidic residues" evidence="1">
    <location>
        <begin position="47"/>
        <end position="62"/>
    </location>
</feature>
<feature type="non-terminal residue" evidence="2">
    <location>
        <position position="99"/>
    </location>
</feature>
<gene>
    <name evidence="2" type="ORF">PLEPLA_LOCUS7562</name>
</gene>
<name>A0A9N7TWG9_PLEPL</name>
<dbReference type="AlphaFoldDB" id="A0A9N7TWG9"/>
<evidence type="ECO:0000313" key="2">
    <source>
        <dbReference type="EMBL" id="CAB1419711.1"/>
    </source>
</evidence>
<feature type="compositionally biased region" description="Basic and acidic residues" evidence="1">
    <location>
        <begin position="23"/>
        <end position="35"/>
    </location>
</feature>
<sequence length="99" mass="10110">LTLELLWGHDAGRQIQFTGSARHAVEERVKPESHRGYRPRHKACTASREDRPREATLLRKTGETQSAQRGGGAAAAGGGGGRGRGGGGGGGGGGGLPLN</sequence>
<proteinExistence type="predicted"/>
<feature type="region of interest" description="Disordered" evidence="1">
    <location>
        <begin position="22"/>
        <end position="99"/>
    </location>
</feature>
<dbReference type="Proteomes" id="UP001153269">
    <property type="component" value="Unassembled WGS sequence"/>
</dbReference>
<evidence type="ECO:0000256" key="1">
    <source>
        <dbReference type="SAM" id="MobiDB-lite"/>
    </source>
</evidence>
<comment type="caution">
    <text evidence="2">The sequence shown here is derived from an EMBL/GenBank/DDBJ whole genome shotgun (WGS) entry which is preliminary data.</text>
</comment>
<evidence type="ECO:0000313" key="3">
    <source>
        <dbReference type="Proteomes" id="UP001153269"/>
    </source>
</evidence>
<dbReference type="EMBL" id="CADEAL010000404">
    <property type="protein sequence ID" value="CAB1419711.1"/>
    <property type="molecule type" value="Genomic_DNA"/>
</dbReference>
<reference evidence="2" key="1">
    <citation type="submission" date="2020-03" db="EMBL/GenBank/DDBJ databases">
        <authorList>
            <person name="Weist P."/>
        </authorList>
    </citation>
    <scope>NUCLEOTIDE SEQUENCE</scope>
</reference>